<accession>A0A6I6K0C5</accession>
<dbReference type="SUPFAM" id="SSF46785">
    <property type="entry name" value="Winged helix' DNA-binding domain"/>
    <property type="match status" value="1"/>
</dbReference>
<evidence type="ECO:0000256" key="3">
    <source>
        <dbReference type="ARBA" id="ARBA00023163"/>
    </source>
</evidence>
<dbReference type="InterPro" id="IPR036390">
    <property type="entry name" value="WH_DNA-bd_sf"/>
</dbReference>
<dbReference type="InterPro" id="IPR036388">
    <property type="entry name" value="WH-like_DNA-bd_sf"/>
</dbReference>
<reference evidence="5 6" key="1">
    <citation type="submission" date="2019-11" db="EMBL/GenBank/DDBJ databases">
        <authorList>
            <person name="Zheng R.K."/>
            <person name="Sun C.M."/>
        </authorList>
    </citation>
    <scope>NUCLEOTIDE SEQUENCE [LARGE SCALE GENOMIC DNA]</scope>
    <source>
        <strain evidence="5 6">WC007</strain>
    </source>
</reference>
<keyword evidence="3" id="KW-0804">Transcription</keyword>
<evidence type="ECO:0000256" key="2">
    <source>
        <dbReference type="ARBA" id="ARBA00023125"/>
    </source>
</evidence>
<dbReference type="PROSITE" id="PS51118">
    <property type="entry name" value="HTH_HXLR"/>
    <property type="match status" value="1"/>
</dbReference>
<evidence type="ECO:0000256" key="1">
    <source>
        <dbReference type="ARBA" id="ARBA00023015"/>
    </source>
</evidence>
<evidence type="ECO:0000313" key="6">
    <source>
        <dbReference type="Proteomes" id="UP000428260"/>
    </source>
</evidence>
<dbReference type="Proteomes" id="UP000428260">
    <property type="component" value="Chromosome"/>
</dbReference>
<name>A0A6I6K0C5_9BACT</name>
<evidence type="ECO:0000259" key="4">
    <source>
        <dbReference type="PROSITE" id="PS51118"/>
    </source>
</evidence>
<keyword evidence="2" id="KW-0238">DNA-binding</keyword>
<evidence type="ECO:0000313" key="5">
    <source>
        <dbReference type="EMBL" id="QGY45862.1"/>
    </source>
</evidence>
<dbReference type="PANTHER" id="PTHR33204">
    <property type="entry name" value="TRANSCRIPTIONAL REGULATOR, MARR FAMILY"/>
    <property type="match status" value="1"/>
</dbReference>
<dbReference type="GO" id="GO:0003677">
    <property type="term" value="F:DNA binding"/>
    <property type="evidence" value="ECO:0007669"/>
    <property type="project" value="UniProtKB-KW"/>
</dbReference>
<keyword evidence="6" id="KW-1185">Reference proteome</keyword>
<dbReference type="RefSeq" id="WP_158869002.1">
    <property type="nucleotide sequence ID" value="NZ_CP046401.1"/>
</dbReference>
<dbReference type="Pfam" id="PF01638">
    <property type="entry name" value="HxlR"/>
    <property type="match status" value="1"/>
</dbReference>
<feature type="domain" description="HTH hxlR-type" evidence="4">
    <location>
        <begin position="9"/>
        <end position="112"/>
    </location>
</feature>
<organism evidence="5 6">
    <name type="scientific">Maribellus comscasis</name>
    <dbReference type="NCBI Taxonomy" id="2681766"/>
    <lineage>
        <taxon>Bacteria</taxon>
        <taxon>Pseudomonadati</taxon>
        <taxon>Bacteroidota</taxon>
        <taxon>Bacteroidia</taxon>
        <taxon>Marinilabiliales</taxon>
        <taxon>Prolixibacteraceae</taxon>
        <taxon>Maribellus</taxon>
    </lineage>
</organism>
<protein>
    <submittedName>
        <fullName evidence="5">Transcriptional regulator</fullName>
    </submittedName>
</protein>
<dbReference type="Gene3D" id="1.10.10.10">
    <property type="entry name" value="Winged helix-like DNA-binding domain superfamily/Winged helix DNA-binding domain"/>
    <property type="match status" value="1"/>
</dbReference>
<keyword evidence="1" id="KW-0805">Transcription regulation</keyword>
<dbReference type="KEGG" id="mcos:GM418_19945"/>
<proteinExistence type="predicted"/>
<dbReference type="InterPro" id="IPR002577">
    <property type="entry name" value="HTH_HxlR"/>
</dbReference>
<gene>
    <name evidence="5" type="ORF">GM418_19945</name>
</gene>
<sequence length="114" mass="12909">MKKSVHTDCSSAMLPVRDAIDVISGKWKLLILISISSGNHRFTEIQKSIPKITAKVLSNELKDLEQNKLIERKIIEGYPVMIEYNTSSYAETLGDVIKALRDWGINHRKKITGK</sequence>
<dbReference type="EMBL" id="CP046401">
    <property type="protein sequence ID" value="QGY45862.1"/>
    <property type="molecule type" value="Genomic_DNA"/>
</dbReference>
<dbReference type="AlphaFoldDB" id="A0A6I6K0C5"/>